<dbReference type="GO" id="GO:0015833">
    <property type="term" value="P:peptide transport"/>
    <property type="evidence" value="ECO:0007669"/>
    <property type="project" value="TreeGrafter"/>
</dbReference>
<dbReference type="PIRSF" id="PIRSF002741">
    <property type="entry name" value="MppA"/>
    <property type="match status" value="1"/>
</dbReference>
<gene>
    <name evidence="7" type="ORF">P409_01145</name>
</gene>
<organism evidence="7 8">
    <name type="scientific">Inquilinus limosus MP06</name>
    <dbReference type="NCBI Taxonomy" id="1398085"/>
    <lineage>
        <taxon>Bacteria</taxon>
        <taxon>Pseudomonadati</taxon>
        <taxon>Pseudomonadota</taxon>
        <taxon>Alphaproteobacteria</taxon>
        <taxon>Rhodospirillales</taxon>
        <taxon>Rhodospirillaceae</taxon>
        <taxon>Inquilinus</taxon>
    </lineage>
</organism>
<feature type="signal peptide" evidence="5">
    <location>
        <begin position="1"/>
        <end position="23"/>
    </location>
</feature>
<dbReference type="PANTHER" id="PTHR30290">
    <property type="entry name" value="PERIPLASMIC BINDING COMPONENT OF ABC TRANSPORTER"/>
    <property type="match status" value="1"/>
</dbReference>
<dbReference type="Pfam" id="PF00496">
    <property type="entry name" value="SBP_bac_5"/>
    <property type="match status" value="1"/>
</dbReference>
<dbReference type="InterPro" id="IPR030678">
    <property type="entry name" value="Peptide/Ni-bd"/>
</dbReference>
<dbReference type="EMBL" id="JANX01000003">
    <property type="protein sequence ID" value="KGM36013.1"/>
    <property type="molecule type" value="Genomic_DNA"/>
</dbReference>
<dbReference type="GO" id="GO:0030288">
    <property type="term" value="C:outer membrane-bounded periplasmic space"/>
    <property type="evidence" value="ECO:0007669"/>
    <property type="project" value="UniProtKB-ARBA"/>
</dbReference>
<evidence type="ECO:0000259" key="6">
    <source>
        <dbReference type="Pfam" id="PF00496"/>
    </source>
</evidence>
<comment type="similarity">
    <text evidence="2">Belongs to the bacterial solute-binding protein 5 family.</text>
</comment>
<feature type="domain" description="Solute-binding protein family 5" evidence="6">
    <location>
        <begin position="74"/>
        <end position="436"/>
    </location>
</feature>
<dbReference type="Gene3D" id="3.40.190.10">
    <property type="entry name" value="Periplasmic binding protein-like II"/>
    <property type="match status" value="1"/>
</dbReference>
<dbReference type="GO" id="GO:1904680">
    <property type="term" value="F:peptide transmembrane transporter activity"/>
    <property type="evidence" value="ECO:0007669"/>
    <property type="project" value="TreeGrafter"/>
</dbReference>
<evidence type="ECO:0000256" key="5">
    <source>
        <dbReference type="SAM" id="SignalP"/>
    </source>
</evidence>
<name>A0A0A0DDQ5_9PROT</name>
<dbReference type="Gene3D" id="3.90.76.10">
    <property type="entry name" value="Dipeptide-binding Protein, Domain 1"/>
    <property type="match status" value="1"/>
</dbReference>
<reference evidence="7 8" key="1">
    <citation type="submission" date="2014-01" db="EMBL/GenBank/DDBJ databases">
        <title>Genome sequence determination for a cystic fibrosis isolate, Inquilinus limosus.</title>
        <authorList>
            <person name="Pino M."/>
            <person name="Di Conza J."/>
            <person name="Gutkind G."/>
        </authorList>
    </citation>
    <scope>NUCLEOTIDE SEQUENCE [LARGE SCALE GENOMIC DNA]</scope>
    <source>
        <strain evidence="7 8">MP06</strain>
    </source>
</reference>
<dbReference type="InterPro" id="IPR039424">
    <property type="entry name" value="SBP_5"/>
</dbReference>
<sequence>MRLTLLAATAALALAFGVSGARAASPANALVIGTQLSAVPSLDPAAINARTVSEIISNLYDNLVMVTPDDLQTIRPMLAESWTVSDDKRAITMTLRQGATFSSGNPVTAEDAAWTIQRVVKMGQVGSTDIALWGFTKDNVDQLVQAKDERTLVISLPQPVSTDLVLYSLAGASLGIIDKKAALQHEQNGDLAQNWLKANSAGSGPYKLTTWRPNDILLCDARADYWGGAPAMKRVVMRHVPESGNLRLQVEAGDIDIGQYMANSDIEALKAKGATVDPGPGLGFYYIAMNTQDPDLAKPKVREAFQHILDWKPLAETTMNFNGFPWQSIIPKGMPGAPTEEPTGYEYNPELAKKLLAEAGYPDGLKKTLYPSGDALLKMAVALQASAKKAGVEFEVVPGEHTPDFRARKYQVLVGNSGTRLPDPFGTLVQYAYNPDNRDEAKLGGYYLWRTALDAPELTKMVEASKAETDPAKRAQLFSEIDRKFKEMVPPLVIVLQRTDPYVIRQGVTGYAGNPTWSTRWHDVKKN</sequence>
<dbReference type="Gene3D" id="3.10.105.10">
    <property type="entry name" value="Dipeptide-binding Protein, Domain 3"/>
    <property type="match status" value="1"/>
</dbReference>
<evidence type="ECO:0000313" key="8">
    <source>
        <dbReference type="Proteomes" id="UP000029995"/>
    </source>
</evidence>
<dbReference type="OrthoDB" id="9803988at2"/>
<protein>
    <submittedName>
        <fullName evidence="7">Peptide ABC transporter</fullName>
    </submittedName>
</protein>
<accession>A0A0A0DDQ5</accession>
<dbReference type="CDD" id="cd08512">
    <property type="entry name" value="PBP2_NikA_DppA_OppA_like_7"/>
    <property type="match status" value="1"/>
</dbReference>
<dbReference type="RefSeq" id="WP_034830947.1">
    <property type="nucleotide sequence ID" value="NZ_JANX01000003.1"/>
</dbReference>
<dbReference type="GO" id="GO:0043190">
    <property type="term" value="C:ATP-binding cassette (ABC) transporter complex"/>
    <property type="evidence" value="ECO:0007669"/>
    <property type="project" value="InterPro"/>
</dbReference>
<comment type="caution">
    <text evidence="7">The sequence shown here is derived from an EMBL/GenBank/DDBJ whole genome shotgun (WGS) entry which is preliminary data.</text>
</comment>
<dbReference type="SUPFAM" id="SSF53850">
    <property type="entry name" value="Periplasmic binding protein-like II"/>
    <property type="match status" value="1"/>
</dbReference>
<feature type="chain" id="PRO_5001968358" evidence="5">
    <location>
        <begin position="24"/>
        <end position="527"/>
    </location>
</feature>
<evidence type="ECO:0000313" key="7">
    <source>
        <dbReference type="EMBL" id="KGM36013.1"/>
    </source>
</evidence>
<dbReference type="Proteomes" id="UP000029995">
    <property type="component" value="Unassembled WGS sequence"/>
</dbReference>
<keyword evidence="3" id="KW-0813">Transport</keyword>
<evidence type="ECO:0000256" key="1">
    <source>
        <dbReference type="ARBA" id="ARBA00004418"/>
    </source>
</evidence>
<evidence type="ECO:0000256" key="3">
    <source>
        <dbReference type="ARBA" id="ARBA00022448"/>
    </source>
</evidence>
<keyword evidence="4 5" id="KW-0732">Signal</keyword>
<dbReference type="PANTHER" id="PTHR30290:SF10">
    <property type="entry name" value="PERIPLASMIC OLIGOPEPTIDE-BINDING PROTEIN-RELATED"/>
    <property type="match status" value="1"/>
</dbReference>
<dbReference type="AlphaFoldDB" id="A0A0A0DDQ5"/>
<proteinExistence type="inferred from homology"/>
<comment type="subcellular location">
    <subcellularLocation>
        <location evidence="1">Periplasm</location>
    </subcellularLocation>
</comment>
<dbReference type="InterPro" id="IPR000914">
    <property type="entry name" value="SBP_5_dom"/>
</dbReference>
<evidence type="ECO:0000256" key="4">
    <source>
        <dbReference type="ARBA" id="ARBA00022729"/>
    </source>
</evidence>
<evidence type="ECO:0000256" key="2">
    <source>
        <dbReference type="ARBA" id="ARBA00005695"/>
    </source>
</evidence>